<evidence type="ECO:0000256" key="1">
    <source>
        <dbReference type="SAM" id="SignalP"/>
    </source>
</evidence>
<evidence type="ECO:0000313" key="3">
    <source>
        <dbReference type="Proteomes" id="UP000662873"/>
    </source>
</evidence>
<dbReference type="EMBL" id="AP021858">
    <property type="protein sequence ID" value="BBO23913.1"/>
    <property type="molecule type" value="Genomic_DNA"/>
</dbReference>
<dbReference type="AlphaFoldDB" id="A0A809R8M0"/>
<sequence>MKTLRKVVPAALLLGFSATAALPQISKSGNGYLFRMKFTKGVISKYQMTATTSLPTGGSMPFSTPFSQKVLSVANGVATVEFTVGPPVVNGQAQGKPTIQTLKLDSKGKIVGGSASQQVSNITFPDKPVGIGGTWSGEMAGPGQMGAGGKLTATYKLVAVKKVGNLDIAVVSSTVKGGGSGMTITGSGESMLRLSDGSLQSSNIKMTVTMPGQNGGKPMKLNSTVTVKRV</sequence>
<gene>
    <name evidence="2" type="ORF">NPRO_15080</name>
</gene>
<dbReference type="KEGG" id="npy:NPRO_15080"/>
<feature type="signal peptide" evidence="1">
    <location>
        <begin position="1"/>
        <end position="20"/>
    </location>
</feature>
<feature type="chain" id="PRO_5035265161" evidence="1">
    <location>
        <begin position="21"/>
        <end position="230"/>
    </location>
</feature>
<keyword evidence="1" id="KW-0732">Signal</keyword>
<proteinExistence type="predicted"/>
<name>A0A809R8M0_9BACT</name>
<organism evidence="2 3">
    <name type="scientific">Candidatus Nitrosymbiomonas proteolyticus</name>
    <dbReference type="NCBI Taxonomy" id="2608984"/>
    <lineage>
        <taxon>Bacteria</taxon>
        <taxon>Bacillati</taxon>
        <taxon>Armatimonadota</taxon>
        <taxon>Armatimonadota incertae sedis</taxon>
        <taxon>Candidatus Nitrosymbiomonas</taxon>
    </lineage>
</organism>
<reference evidence="2" key="1">
    <citation type="journal article" name="DNA Res.">
        <title>The physiological potential of anammox bacteria as revealed by their core genome structure.</title>
        <authorList>
            <person name="Okubo T."/>
            <person name="Toyoda A."/>
            <person name="Fukuhara K."/>
            <person name="Uchiyama I."/>
            <person name="Harigaya Y."/>
            <person name="Kuroiwa M."/>
            <person name="Suzuki T."/>
            <person name="Murakami Y."/>
            <person name="Suwa Y."/>
            <person name="Takami H."/>
        </authorList>
    </citation>
    <scope>NUCLEOTIDE SEQUENCE</scope>
    <source>
        <strain evidence="2">317325-2</strain>
    </source>
</reference>
<evidence type="ECO:0000313" key="2">
    <source>
        <dbReference type="EMBL" id="BBO23913.1"/>
    </source>
</evidence>
<protein>
    <submittedName>
        <fullName evidence="2">Hypothetical conserved protein</fullName>
    </submittedName>
</protein>
<dbReference type="Proteomes" id="UP000662873">
    <property type="component" value="Chromosome"/>
</dbReference>
<accession>A0A809R8M0</accession>